<dbReference type="PANTHER" id="PTHR43000">
    <property type="entry name" value="DTDP-D-GLUCOSE 4,6-DEHYDRATASE-RELATED"/>
    <property type="match status" value="1"/>
</dbReference>
<dbReference type="SUPFAM" id="SSF51735">
    <property type="entry name" value="NAD(P)-binding Rossmann-fold domains"/>
    <property type="match status" value="1"/>
</dbReference>
<dbReference type="Pfam" id="PF01370">
    <property type="entry name" value="Epimerase"/>
    <property type="match status" value="1"/>
</dbReference>
<dbReference type="EMBL" id="RAZM01000040">
    <property type="protein sequence ID" value="RLT79642.1"/>
    <property type="molecule type" value="Genomic_DNA"/>
</dbReference>
<proteinExistence type="inferred from homology"/>
<name>A0A3L7Z0D4_9BACE</name>
<organism evidence="3 4">
    <name type="scientific">Bacteroides acidifaciens</name>
    <dbReference type="NCBI Taxonomy" id="85831"/>
    <lineage>
        <taxon>Bacteria</taxon>
        <taxon>Pseudomonadati</taxon>
        <taxon>Bacteroidota</taxon>
        <taxon>Bacteroidia</taxon>
        <taxon>Bacteroidales</taxon>
        <taxon>Bacteroidaceae</taxon>
        <taxon>Bacteroides</taxon>
    </lineage>
</organism>
<evidence type="ECO:0000313" key="3">
    <source>
        <dbReference type="EMBL" id="RLT79642.1"/>
    </source>
</evidence>
<comment type="similarity">
    <text evidence="1">Belongs to the NAD(P)-dependent epimerase/dehydratase family.</text>
</comment>
<gene>
    <name evidence="3" type="ORF">D7Y07_12530</name>
</gene>
<evidence type="ECO:0000313" key="4">
    <source>
        <dbReference type="Proteomes" id="UP000267159"/>
    </source>
</evidence>
<dbReference type="AlphaFoldDB" id="A0A3L7Z0D4"/>
<accession>A0A3L7Z0D4</accession>
<dbReference type="InterPro" id="IPR036291">
    <property type="entry name" value="NAD(P)-bd_dom_sf"/>
</dbReference>
<dbReference type="Gene3D" id="3.40.50.720">
    <property type="entry name" value="NAD(P)-binding Rossmann-like Domain"/>
    <property type="match status" value="1"/>
</dbReference>
<evidence type="ECO:0000259" key="2">
    <source>
        <dbReference type="Pfam" id="PF01370"/>
    </source>
</evidence>
<protein>
    <submittedName>
        <fullName evidence="3">SDR family oxidoreductase</fullName>
    </submittedName>
</protein>
<dbReference type="CDD" id="cd05265">
    <property type="entry name" value="SDR_a1"/>
    <property type="match status" value="1"/>
</dbReference>
<comment type="caution">
    <text evidence="3">The sequence shown here is derived from an EMBL/GenBank/DDBJ whole genome shotgun (WGS) entry which is preliminary data.</text>
</comment>
<dbReference type="InterPro" id="IPR001509">
    <property type="entry name" value="Epimerase_deHydtase"/>
</dbReference>
<evidence type="ECO:0000256" key="1">
    <source>
        <dbReference type="ARBA" id="ARBA00007637"/>
    </source>
</evidence>
<reference evidence="3 4" key="1">
    <citation type="submission" date="2018-09" db="EMBL/GenBank/DDBJ databases">
        <title>Murine metabolic-syndrome-specific gut microbial biobank.</title>
        <authorList>
            <person name="Liu C."/>
        </authorList>
    </citation>
    <scope>NUCLEOTIDE SEQUENCE [LARGE SCALE GENOMIC DNA]</scope>
    <source>
        <strain evidence="3 4">0.1X-D8-26</strain>
    </source>
</reference>
<feature type="domain" description="NAD-dependent epimerase/dehydratase" evidence="2">
    <location>
        <begin position="4"/>
        <end position="213"/>
    </location>
</feature>
<dbReference type="RefSeq" id="WP_121766527.1">
    <property type="nucleotide sequence ID" value="NZ_CAKOCY010000023.1"/>
</dbReference>
<dbReference type="Proteomes" id="UP000267159">
    <property type="component" value="Unassembled WGS sequence"/>
</dbReference>
<sequence>MKVLFIGGTGTISTDVVALAQQRGWEITLLNRGSKKMPEGIRGILADINDEDAVAKAIANESYDVVAQFIAYTAEDVKRDIRLFHNKTRQYIFISSASAYQKPLADYRITESTPLSNPYWQYSRNKIEAEEVLMAAYRSDRFPVTIVRPSHTYNGTKPPVSVHGNKGNWQILKRILDGKPVIIPGDGTSLWTLTHSKDFAEGYVGLMLNPHAIGNAFHITTDESMTWNQIYQTIADALGKPLNALHVPSDFLASHGENYDFRGELLGDKAATVVFDNSKIKRLVPDFICHISMADGLRQSVHYMLTHPESQTPDPEFDSWCDRIAGSMRAADEAFLRDSR</sequence>
<dbReference type="STRING" id="1235814.GCA_000613385_01163"/>